<dbReference type="EMBL" id="ML736335">
    <property type="protein sequence ID" value="KAE8372922.1"/>
    <property type="molecule type" value="Genomic_DNA"/>
</dbReference>
<organism evidence="2 3">
    <name type="scientific">Aspergillus bertholletiae</name>
    <dbReference type="NCBI Taxonomy" id="1226010"/>
    <lineage>
        <taxon>Eukaryota</taxon>
        <taxon>Fungi</taxon>
        <taxon>Dikarya</taxon>
        <taxon>Ascomycota</taxon>
        <taxon>Pezizomycotina</taxon>
        <taxon>Eurotiomycetes</taxon>
        <taxon>Eurotiomycetidae</taxon>
        <taxon>Eurotiales</taxon>
        <taxon>Aspergillaceae</taxon>
        <taxon>Aspergillus</taxon>
        <taxon>Aspergillus subgen. Circumdati</taxon>
    </lineage>
</organism>
<proteinExistence type="predicted"/>
<gene>
    <name evidence="2" type="ORF">BDV26DRAFT_297420</name>
</gene>
<dbReference type="AlphaFoldDB" id="A0A5N7ASU2"/>
<accession>A0A5N7ASU2</accession>
<dbReference type="OrthoDB" id="4510327at2759"/>
<evidence type="ECO:0000313" key="3">
    <source>
        <dbReference type="Proteomes" id="UP000326198"/>
    </source>
</evidence>
<feature type="compositionally biased region" description="Polar residues" evidence="1">
    <location>
        <begin position="329"/>
        <end position="347"/>
    </location>
</feature>
<evidence type="ECO:0000313" key="2">
    <source>
        <dbReference type="EMBL" id="KAE8372922.1"/>
    </source>
</evidence>
<dbReference type="Gene3D" id="1.20.120.20">
    <property type="entry name" value="Apolipoprotein"/>
    <property type="match status" value="1"/>
</dbReference>
<protein>
    <submittedName>
        <fullName evidence="2">Uncharacterized protein</fullName>
    </submittedName>
</protein>
<feature type="region of interest" description="Disordered" evidence="1">
    <location>
        <begin position="329"/>
        <end position="356"/>
    </location>
</feature>
<dbReference type="Proteomes" id="UP000326198">
    <property type="component" value="Unassembled WGS sequence"/>
</dbReference>
<reference evidence="2 3" key="1">
    <citation type="submission" date="2019-04" db="EMBL/GenBank/DDBJ databases">
        <title>Friends and foes A comparative genomics studyof 23 Aspergillus species from section Flavi.</title>
        <authorList>
            <consortium name="DOE Joint Genome Institute"/>
            <person name="Kjaerbolling I."/>
            <person name="Vesth T."/>
            <person name="Frisvad J.C."/>
            <person name="Nybo J.L."/>
            <person name="Theobald S."/>
            <person name="Kildgaard S."/>
            <person name="Isbrandt T."/>
            <person name="Kuo A."/>
            <person name="Sato A."/>
            <person name="Lyhne E.K."/>
            <person name="Kogle M.E."/>
            <person name="Wiebenga A."/>
            <person name="Kun R.S."/>
            <person name="Lubbers R.J."/>
            <person name="Makela M.R."/>
            <person name="Barry K."/>
            <person name="Chovatia M."/>
            <person name="Clum A."/>
            <person name="Daum C."/>
            <person name="Haridas S."/>
            <person name="He G."/>
            <person name="LaButti K."/>
            <person name="Lipzen A."/>
            <person name="Mondo S."/>
            <person name="Riley R."/>
            <person name="Salamov A."/>
            <person name="Simmons B.A."/>
            <person name="Magnuson J.K."/>
            <person name="Henrissat B."/>
            <person name="Mortensen U.H."/>
            <person name="Larsen T.O."/>
            <person name="Devries R.P."/>
            <person name="Grigoriev I.V."/>
            <person name="Machida M."/>
            <person name="Baker S.E."/>
            <person name="Andersen M.R."/>
        </authorList>
    </citation>
    <scope>NUCLEOTIDE SEQUENCE [LARGE SCALE GENOMIC DNA]</scope>
    <source>
        <strain evidence="2 3">IBT 29228</strain>
    </source>
</reference>
<sequence length="356" mass="41684">MDLDRLGAMMQQRLDNLNRNLDRRVNKLGETLSERFDKLQCAWSQQSNELQESLARRIDESLDRSRKLRESSFERLNQRYEALLERGHNTLIQRNNELQESLTECLHELMLRQSKELQESSVRQLDDSVAQRIKVLQKKLDRDMIKFHNKAIQPQSDRISDRLTARDTGIKRGFQYLDKQFNYTDARAHTMEIGTRRKLNNVSQQLTRMETRLERVETVKSERVEAGEDPLDVEIDNSRIILPNPNIVLLNQRSKLSSLIHYNRLQQEVIRATTINDRSFTDTKLEYTEEDLNRAISSNAWEVVTVLGRRLGVDCDALRDQILRMQFHSQKNASTKRGGNNMSNTNERAAKAYRPS</sequence>
<name>A0A5N7ASU2_9EURO</name>
<evidence type="ECO:0000256" key="1">
    <source>
        <dbReference type="SAM" id="MobiDB-lite"/>
    </source>
</evidence>
<keyword evidence="3" id="KW-1185">Reference proteome</keyword>